<keyword evidence="4" id="KW-1185">Reference proteome</keyword>
<dbReference type="OrthoDB" id="9770043at2"/>
<dbReference type="InterPro" id="IPR012938">
    <property type="entry name" value="Glc/Sorbosone_DH"/>
</dbReference>
<organism evidence="3 4">
    <name type="scientific">Inquilinus limosus</name>
    <dbReference type="NCBI Taxonomy" id="171674"/>
    <lineage>
        <taxon>Bacteria</taxon>
        <taxon>Pseudomonadati</taxon>
        <taxon>Pseudomonadota</taxon>
        <taxon>Alphaproteobacteria</taxon>
        <taxon>Rhodospirillales</taxon>
        <taxon>Rhodospirillaceae</taxon>
        <taxon>Inquilinus</taxon>
    </lineage>
</organism>
<dbReference type="SUPFAM" id="SSF50952">
    <property type="entry name" value="Soluble quinoprotein glucose dehydrogenase"/>
    <property type="match status" value="1"/>
</dbReference>
<sequence>MPIPAFAAPALTAAALLAPVPEAAAVDAAYDTQKGRIRVQTVAEGLSHPWGLAFLPDGRMLVTERDGNLRLVGDGKVSEPLEGVPEVDAGGQGGLLDVAIDPTFVQSRLIYLSYSEAGDGGNSTAVARGRLSEDGTRLTGVEVIFSQQPKLDSTMHFGSRLVFDRQGHLFVTLGERSKAQFRGQAQQLDSHLGKVIRIWPGGSAPEDNPFTADKDALPEIWSTGHRNVQGAALNPDTGVLWINEHGPRGGDEINIPEAGRNYGWPVVSHGVNYDGSPVGEGRREAAGMTGPIHHWTPSIGVSGMAFYTADAMPGWRGNVFVGGLAIPKLVRLERDGDRITGSEDLLEDLALRIRQVVQGPDGALYLLTDESDGEILRVGPAS</sequence>
<feature type="chain" id="PRO_5013301535" description="Glucose/Sorbosone dehydrogenase domain-containing protein" evidence="1">
    <location>
        <begin position="25"/>
        <end position="382"/>
    </location>
</feature>
<dbReference type="EMBL" id="NHON01000114">
    <property type="protein sequence ID" value="OWJ59873.1"/>
    <property type="molecule type" value="Genomic_DNA"/>
</dbReference>
<dbReference type="InterPro" id="IPR011042">
    <property type="entry name" value="6-blade_b-propeller_TolB-like"/>
</dbReference>
<evidence type="ECO:0000313" key="3">
    <source>
        <dbReference type="EMBL" id="OWJ59873.1"/>
    </source>
</evidence>
<dbReference type="AlphaFoldDB" id="A0A211Z3S7"/>
<dbReference type="PANTHER" id="PTHR19328">
    <property type="entry name" value="HEDGEHOG-INTERACTING PROTEIN"/>
    <property type="match status" value="1"/>
</dbReference>
<dbReference type="Pfam" id="PF07995">
    <property type="entry name" value="GSDH"/>
    <property type="match status" value="1"/>
</dbReference>
<gene>
    <name evidence="3" type="ORF">BWR60_31970</name>
</gene>
<evidence type="ECO:0000256" key="1">
    <source>
        <dbReference type="SAM" id="SignalP"/>
    </source>
</evidence>
<keyword evidence="1" id="KW-0732">Signal</keyword>
<dbReference type="InterPro" id="IPR011041">
    <property type="entry name" value="Quinoprot_gluc/sorb_DH_b-prop"/>
</dbReference>
<reference evidence="4" key="1">
    <citation type="submission" date="2017-05" db="EMBL/GenBank/DDBJ databases">
        <authorList>
            <person name="Macchi M."/>
            <person name="Festa S."/>
            <person name="Coppotelli B.M."/>
            <person name="Morelli I.S."/>
        </authorList>
    </citation>
    <scope>NUCLEOTIDE SEQUENCE [LARGE SCALE GENOMIC DNA]</scope>
    <source>
        <strain evidence="4">I</strain>
    </source>
</reference>
<dbReference type="STRING" id="1122125.GCA_000423185_06971"/>
<protein>
    <recommendedName>
        <fullName evidence="2">Glucose/Sorbosone dehydrogenase domain-containing protein</fullName>
    </recommendedName>
</protein>
<comment type="caution">
    <text evidence="3">The sequence shown here is derived from an EMBL/GenBank/DDBJ whole genome shotgun (WGS) entry which is preliminary data.</text>
</comment>
<dbReference type="Gene3D" id="2.120.10.30">
    <property type="entry name" value="TolB, C-terminal domain"/>
    <property type="match status" value="1"/>
</dbReference>
<feature type="domain" description="Glucose/Sorbosone dehydrogenase" evidence="2">
    <location>
        <begin position="46"/>
        <end position="377"/>
    </location>
</feature>
<evidence type="ECO:0000259" key="2">
    <source>
        <dbReference type="Pfam" id="PF07995"/>
    </source>
</evidence>
<name>A0A211Z3S7_9PROT</name>
<evidence type="ECO:0000313" key="4">
    <source>
        <dbReference type="Proteomes" id="UP000196655"/>
    </source>
</evidence>
<feature type="signal peptide" evidence="1">
    <location>
        <begin position="1"/>
        <end position="24"/>
    </location>
</feature>
<dbReference type="Proteomes" id="UP000196655">
    <property type="component" value="Unassembled WGS sequence"/>
</dbReference>
<accession>A0A211Z3S7</accession>
<dbReference type="PANTHER" id="PTHR19328:SF75">
    <property type="entry name" value="ALDOSE SUGAR DEHYDROGENASE YLII"/>
    <property type="match status" value="1"/>
</dbReference>
<proteinExistence type="predicted"/>